<reference evidence="1 2" key="1">
    <citation type="submission" date="2014-04" db="EMBL/GenBank/DDBJ databases">
        <authorList>
            <consortium name="DOE Joint Genome Institute"/>
            <person name="Kuo A."/>
            <person name="Kohler A."/>
            <person name="Jargeat P."/>
            <person name="Nagy L.G."/>
            <person name="Floudas D."/>
            <person name="Copeland A."/>
            <person name="Barry K.W."/>
            <person name="Cichocki N."/>
            <person name="Veneault-Fourrey C."/>
            <person name="LaButti K."/>
            <person name="Lindquist E.A."/>
            <person name="Lipzen A."/>
            <person name="Lundell T."/>
            <person name="Morin E."/>
            <person name="Murat C."/>
            <person name="Sun H."/>
            <person name="Tunlid A."/>
            <person name="Henrissat B."/>
            <person name="Grigoriev I.V."/>
            <person name="Hibbett D.S."/>
            <person name="Martin F."/>
            <person name="Nordberg H.P."/>
            <person name="Cantor M.N."/>
            <person name="Hua S.X."/>
        </authorList>
    </citation>
    <scope>NUCLEOTIDE SEQUENCE [LARGE SCALE GENOMIC DNA]</scope>
    <source>
        <strain evidence="1 2">Ve08.2h10</strain>
    </source>
</reference>
<evidence type="ECO:0000313" key="1">
    <source>
        <dbReference type="EMBL" id="KIK98144.1"/>
    </source>
</evidence>
<keyword evidence="2" id="KW-1185">Reference proteome</keyword>
<reference evidence="2" key="2">
    <citation type="submission" date="2015-01" db="EMBL/GenBank/DDBJ databases">
        <title>Evolutionary Origins and Diversification of the Mycorrhizal Mutualists.</title>
        <authorList>
            <consortium name="DOE Joint Genome Institute"/>
            <consortium name="Mycorrhizal Genomics Consortium"/>
            <person name="Kohler A."/>
            <person name="Kuo A."/>
            <person name="Nagy L.G."/>
            <person name="Floudas D."/>
            <person name="Copeland A."/>
            <person name="Barry K.W."/>
            <person name="Cichocki N."/>
            <person name="Veneault-Fourrey C."/>
            <person name="LaButti K."/>
            <person name="Lindquist E.A."/>
            <person name="Lipzen A."/>
            <person name="Lundell T."/>
            <person name="Morin E."/>
            <person name="Murat C."/>
            <person name="Riley R."/>
            <person name="Ohm R."/>
            <person name="Sun H."/>
            <person name="Tunlid A."/>
            <person name="Henrissat B."/>
            <person name="Grigoriev I.V."/>
            <person name="Hibbett D.S."/>
            <person name="Martin F."/>
        </authorList>
    </citation>
    <scope>NUCLEOTIDE SEQUENCE [LARGE SCALE GENOMIC DNA]</scope>
    <source>
        <strain evidence="2">Ve08.2h10</strain>
    </source>
</reference>
<name>A0A0D0E818_9AGAM</name>
<gene>
    <name evidence="1" type="ORF">PAXRUDRAFT_723105</name>
</gene>
<proteinExistence type="predicted"/>
<dbReference type="Proteomes" id="UP000054538">
    <property type="component" value="Unassembled WGS sequence"/>
</dbReference>
<organism evidence="1 2">
    <name type="scientific">Paxillus rubicundulus Ve08.2h10</name>
    <dbReference type="NCBI Taxonomy" id="930991"/>
    <lineage>
        <taxon>Eukaryota</taxon>
        <taxon>Fungi</taxon>
        <taxon>Dikarya</taxon>
        <taxon>Basidiomycota</taxon>
        <taxon>Agaricomycotina</taxon>
        <taxon>Agaricomycetes</taxon>
        <taxon>Agaricomycetidae</taxon>
        <taxon>Boletales</taxon>
        <taxon>Paxilineae</taxon>
        <taxon>Paxillaceae</taxon>
        <taxon>Paxillus</taxon>
    </lineage>
</organism>
<dbReference type="HOGENOM" id="CLU_1982299_0_0_1"/>
<evidence type="ECO:0000313" key="2">
    <source>
        <dbReference type="Proteomes" id="UP000054538"/>
    </source>
</evidence>
<dbReference type="AlphaFoldDB" id="A0A0D0E818"/>
<accession>A0A0D0E818</accession>
<protein>
    <submittedName>
        <fullName evidence="1">Uncharacterized protein</fullName>
    </submittedName>
</protein>
<dbReference type="InParanoid" id="A0A0D0E818"/>
<dbReference type="EMBL" id="KN824905">
    <property type="protein sequence ID" value="KIK98144.1"/>
    <property type="molecule type" value="Genomic_DNA"/>
</dbReference>
<sequence>MITTVCPLSIFQPILTPAASAPCVRICNLLIKGHRVSSQYNPRSHQGSGPRRLVNVITVLKCSQSVSLVMGPEKRSRGTRVVLSVSISQDPSTLMSIPWHRAAGVTNTVTPPRRLHASALEQWGPP</sequence>